<dbReference type="EMBL" id="CP073721">
    <property type="protein sequence ID" value="UWZ39695.1"/>
    <property type="molecule type" value="Genomic_DNA"/>
</dbReference>
<accession>A0ABY5ZC73</accession>
<dbReference type="RefSeq" id="WP_260729123.1">
    <property type="nucleotide sequence ID" value="NZ_BAAABS010000076.1"/>
</dbReference>
<dbReference type="Proteomes" id="UP001058271">
    <property type="component" value="Chromosome"/>
</dbReference>
<evidence type="ECO:0000313" key="1">
    <source>
        <dbReference type="EMBL" id="UWZ39695.1"/>
    </source>
</evidence>
<name>A0ABY5ZC73_9ACTN</name>
<reference evidence="1" key="1">
    <citation type="submission" date="2021-04" db="EMBL/GenBank/DDBJ databases">
        <title>Biosynthetic gene clusters of Dactylosporangioum roseum.</title>
        <authorList>
            <person name="Hartkoorn R.C."/>
            <person name="Beaudoing E."/>
            <person name="Hot D."/>
            <person name="Moureu S."/>
        </authorList>
    </citation>
    <scope>NUCLEOTIDE SEQUENCE</scope>
    <source>
        <strain evidence="1">NRRL B-16295</strain>
    </source>
</reference>
<keyword evidence="2" id="KW-1185">Reference proteome</keyword>
<organism evidence="1 2">
    <name type="scientific">Dactylosporangium roseum</name>
    <dbReference type="NCBI Taxonomy" id="47989"/>
    <lineage>
        <taxon>Bacteria</taxon>
        <taxon>Bacillati</taxon>
        <taxon>Actinomycetota</taxon>
        <taxon>Actinomycetes</taxon>
        <taxon>Micromonosporales</taxon>
        <taxon>Micromonosporaceae</taxon>
        <taxon>Dactylosporangium</taxon>
    </lineage>
</organism>
<evidence type="ECO:0000313" key="2">
    <source>
        <dbReference type="Proteomes" id="UP001058271"/>
    </source>
</evidence>
<proteinExistence type="predicted"/>
<gene>
    <name evidence="1" type="ORF">Drose_16630</name>
</gene>
<sequence>MIPVVAALARAKELVLVIAEPPGGDDHRATIEFVAQLRAALPPFTIGEVAAGGGTTCETDDYATVADLLNDGALVVVVTDTIDAPNLAASLADRFGAVKLLLTADNAEKIANGVLHHNSHQHRSNSG</sequence>
<protein>
    <submittedName>
        <fullName evidence="1">Uncharacterized protein</fullName>
    </submittedName>
</protein>